<gene>
    <name evidence="1" type="ORF">DU473_01710</name>
</gene>
<proteinExistence type="predicted"/>
<organism evidence="1 2">
    <name type="scientific">Campylobacter novaezeelandiae</name>
    <dbReference type="NCBI Taxonomy" id="2267891"/>
    <lineage>
        <taxon>Bacteria</taxon>
        <taxon>Pseudomonadati</taxon>
        <taxon>Campylobacterota</taxon>
        <taxon>Epsilonproteobacteria</taxon>
        <taxon>Campylobacterales</taxon>
        <taxon>Campylobacteraceae</taxon>
        <taxon>Campylobacter</taxon>
    </lineage>
</organism>
<comment type="caution">
    <text evidence="1">The sequence shown here is derived from an EMBL/GenBank/DDBJ whole genome shotgun (WGS) entry which is preliminary data.</text>
</comment>
<reference evidence="1 2" key="1">
    <citation type="submission" date="2018-07" db="EMBL/GenBank/DDBJ databases">
        <title>Campylobacter zealandensis sp. nov., isolated from birds and water in New Zealand.</title>
        <authorList>
            <person name="Wilkinson D.A."/>
            <person name="Biggs P.J."/>
            <person name="French N.P."/>
            <person name="Midwinter A.C."/>
        </authorList>
    </citation>
    <scope>NUCLEOTIDE SEQUENCE [LARGE SCALE GENOMIC DNA]</scope>
    <source>
        <strain evidence="1 2">B423b</strain>
    </source>
</reference>
<protein>
    <submittedName>
        <fullName evidence="1">Uncharacterized protein</fullName>
    </submittedName>
</protein>
<evidence type="ECO:0000313" key="1">
    <source>
        <dbReference type="EMBL" id="TBR82016.1"/>
    </source>
</evidence>
<accession>A0A4Q9JW81</accession>
<dbReference type="OrthoDB" id="5353554at2"/>
<sequence>MFASVNSQNTLFSYENLNIEKKELVKLQNENKTPLEIPSDQIGGVRVIFEDKNKNLISINLSEENFKSLQENFRSYTNYIPKEDGSIRLNAEAENFISSWFNTALNLDSAKINSNLYDDYNLMSFKKDRPTLNQSLNQLGKSNFNAIDENANITQKLNFLIDKDVNKDGKIELGESKPDEPKEILNSLRESLNGSSKITDRIDPQKINEEQKKKIKKVDNKKEEDLLKKAQEKGLSALSANEQEKLKTQNPKEFKKLQEKSLQNLSLNLNKDFNQIKLVDKLV</sequence>
<dbReference type="AlphaFoldDB" id="A0A4Q9JW81"/>
<dbReference type="RefSeq" id="WP_131165612.1">
    <property type="nucleotide sequence ID" value="NZ_CP076657.1"/>
</dbReference>
<keyword evidence="2" id="KW-1185">Reference proteome</keyword>
<name>A0A4Q9JW81_9BACT</name>
<dbReference type="EMBL" id="QPGR01000002">
    <property type="protein sequence ID" value="TBR82016.1"/>
    <property type="molecule type" value="Genomic_DNA"/>
</dbReference>
<evidence type="ECO:0000313" key="2">
    <source>
        <dbReference type="Proteomes" id="UP000292583"/>
    </source>
</evidence>
<dbReference type="Proteomes" id="UP000292583">
    <property type="component" value="Unassembled WGS sequence"/>
</dbReference>